<gene>
    <name evidence="1" type="ORF">ENU66_04065</name>
</gene>
<evidence type="ECO:0008006" key="2">
    <source>
        <dbReference type="Google" id="ProtNLM"/>
    </source>
</evidence>
<accession>A0A7V4E420</accession>
<comment type="caution">
    <text evidence="1">The sequence shown here is derived from an EMBL/GenBank/DDBJ whole genome shotgun (WGS) entry which is preliminary data.</text>
</comment>
<protein>
    <recommendedName>
        <fullName evidence="2">Outer membrane protein beta-barrel domain-containing protein</fullName>
    </recommendedName>
</protein>
<reference evidence="1" key="1">
    <citation type="journal article" date="2020" name="mSystems">
        <title>Genome- and Community-Level Interaction Insights into Carbon Utilization and Element Cycling Functions of Hydrothermarchaeota in Hydrothermal Sediment.</title>
        <authorList>
            <person name="Zhou Z."/>
            <person name="Liu Y."/>
            <person name="Xu W."/>
            <person name="Pan J."/>
            <person name="Luo Z.H."/>
            <person name="Li M."/>
        </authorList>
    </citation>
    <scope>NUCLEOTIDE SEQUENCE [LARGE SCALE GENOMIC DNA]</scope>
    <source>
        <strain evidence="1">SpSt-69</strain>
    </source>
</reference>
<proteinExistence type="predicted"/>
<sequence>MVGAIITAALIGALYGGFGGYTAGVVRFNNYSVNNELAKLGMEKMEYLFMQGGHGFSILGKTLIGGGGIGASEKRINDTVEVTYSIGGGFFQVGYIPVSFGFFNPFLMLGIGGFGEGVRIRRRFQGLSWDSVWTNPEREVNISRGGFSISPSIGFVIVPQRIPVGLMAMLSYNTILSREWRFDEGGELLNSPDSPLGSFSFSLSLIFGGGYDGKRD</sequence>
<dbReference type="AlphaFoldDB" id="A0A7V4E420"/>
<dbReference type="EMBL" id="DTDJ01000027">
    <property type="protein sequence ID" value="HGL17487.1"/>
    <property type="molecule type" value="Genomic_DNA"/>
</dbReference>
<name>A0A7V4E420_UNCW3</name>
<evidence type="ECO:0000313" key="1">
    <source>
        <dbReference type="EMBL" id="HGL17487.1"/>
    </source>
</evidence>
<organism evidence="1">
    <name type="scientific">candidate division WOR-3 bacterium</name>
    <dbReference type="NCBI Taxonomy" id="2052148"/>
    <lineage>
        <taxon>Bacteria</taxon>
        <taxon>Bacteria division WOR-3</taxon>
    </lineage>
</organism>